<comment type="caution">
    <text evidence="2">The sequence shown here is derived from an EMBL/GenBank/DDBJ whole genome shotgun (WGS) entry which is preliminary data.</text>
</comment>
<feature type="region of interest" description="Disordered" evidence="1">
    <location>
        <begin position="26"/>
        <end position="45"/>
    </location>
</feature>
<evidence type="ECO:0000313" key="3">
    <source>
        <dbReference type="Proteomes" id="UP001367676"/>
    </source>
</evidence>
<evidence type="ECO:0000313" key="2">
    <source>
        <dbReference type="EMBL" id="KAK7602315.1"/>
    </source>
</evidence>
<sequence length="257" mass="29221">MCETTTTCNLPERRVAYTFRKRIRQRVSSDNRTETERLRSHHQHQPTAGSCRWIISNCGEKAKQTNVRPTDPCLRDDRILDTRMRCSGLSVSTTSSSALAGCADRKPSRTPLNLMILDMAVGYDCRCGCDWLQLPTTITITNKITNTTQCDRAGRRRRRDDGHSSCSRTGPTTAANRRICSRRDVYRPDPTRPEPTRSSERRAAASRRDSTRSSHTDTGTSTDGRSRRTNTSRMKYNESTSRGRQWRVQTANDDVDD</sequence>
<accession>A0AAN9Y9D5</accession>
<feature type="compositionally biased region" description="Polar residues" evidence="1">
    <location>
        <begin position="237"/>
        <end position="257"/>
    </location>
</feature>
<gene>
    <name evidence="2" type="ORF">V9T40_007904</name>
</gene>
<organism evidence="2 3">
    <name type="scientific">Parthenolecanium corni</name>
    <dbReference type="NCBI Taxonomy" id="536013"/>
    <lineage>
        <taxon>Eukaryota</taxon>
        <taxon>Metazoa</taxon>
        <taxon>Ecdysozoa</taxon>
        <taxon>Arthropoda</taxon>
        <taxon>Hexapoda</taxon>
        <taxon>Insecta</taxon>
        <taxon>Pterygota</taxon>
        <taxon>Neoptera</taxon>
        <taxon>Paraneoptera</taxon>
        <taxon>Hemiptera</taxon>
        <taxon>Sternorrhyncha</taxon>
        <taxon>Coccoidea</taxon>
        <taxon>Coccidae</taxon>
        <taxon>Parthenolecanium</taxon>
    </lineage>
</organism>
<reference evidence="2 3" key="1">
    <citation type="submission" date="2024-03" db="EMBL/GenBank/DDBJ databases">
        <title>Adaptation during the transition from Ophiocordyceps entomopathogen to insect associate is accompanied by gene loss and intensified selection.</title>
        <authorList>
            <person name="Ward C.M."/>
            <person name="Onetto C.A."/>
            <person name="Borneman A.R."/>
        </authorList>
    </citation>
    <scope>NUCLEOTIDE SEQUENCE [LARGE SCALE GENOMIC DNA]</scope>
    <source>
        <strain evidence="2">AWRI1</strain>
        <tissue evidence="2">Single Adult Female</tissue>
    </source>
</reference>
<feature type="region of interest" description="Disordered" evidence="1">
    <location>
        <begin position="149"/>
        <end position="257"/>
    </location>
</feature>
<dbReference type="AlphaFoldDB" id="A0AAN9Y9D5"/>
<feature type="compositionally biased region" description="Basic and acidic residues" evidence="1">
    <location>
        <begin position="181"/>
        <end position="215"/>
    </location>
</feature>
<name>A0AAN9Y9D5_9HEMI</name>
<keyword evidence="3" id="KW-1185">Reference proteome</keyword>
<feature type="compositionally biased region" description="Basic and acidic residues" evidence="1">
    <location>
        <begin position="27"/>
        <end position="38"/>
    </location>
</feature>
<proteinExistence type="predicted"/>
<protein>
    <submittedName>
        <fullName evidence="2">Uncharacterized protein</fullName>
    </submittedName>
</protein>
<dbReference type="Proteomes" id="UP001367676">
    <property type="component" value="Unassembled WGS sequence"/>
</dbReference>
<feature type="compositionally biased region" description="Low complexity" evidence="1">
    <location>
        <begin position="216"/>
        <end position="233"/>
    </location>
</feature>
<evidence type="ECO:0000256" key="1">
    <source>
        <dbReference type="SAM" id="MobiDB-lite"/>
    </source>
</evidence>
<dbReference type="EMBL" id="JBBCAQ010000008">
    <property type="protein sequence ID" value="KAK7602315.1"/>
    <property type="molecule type" value="Genomic_DNA"/>
</dbReference>